<keyword evidence="3" id="KW-1185">Reference proteome</keyword>
<accession>A0A4Z2E9N6</accession>
<dbReference type="AlphaFoldDB" id="A0A4Z2E9N6"/>
<feature type="compositionally biased region" description="Acidic residues" evidence="1">
    <location>
        <begin position="103"/>
        <end position="123"/>
    </location>
</feature>
<evidence type="ECO:0000313" key="3">
    <source>
        <dbReference type="Proteomes" id="UP000314294"/>
    </source>
</evidence>
<comment type="caution">
    <text evidence="2">The sequence shown here is derived from an EMBL/GenBank/DDBJ whole genome shotgun (WGS) entry which is preliminary data.</text>
</comment>
<organism evidence="2 3">
    <name type="scientific">Liparis tanakae</name>
    <name type="common">Tanaka's snailfish</name>
    <dbReference type="NCBI Taxonomy" id="230148"/>
    <lineage>
        <taxon>Eukaryota</taxon>
        <taxon>Metazoa</taxon>
        <taxon>Chordata</taxon>
        <taxon>Craniata</taxon>
        <taxon>Vertebrata</taxon>
        <taxon>Euteleostomi</taxon>
        <taxon>Actinopterygii</taxon>
        <taxon>Neopterygii</taxon>
        <taxon>Teleostei</taxon>
        <taxon>Neoteleostei</taxon>
        <taxon>Acanthomorphata</taxon>
        <taxon>Eupercaria</taxon>
        <taxon>Perciformes</taxon>
        <taxon>Cottioidei</taxon>
        <taxon>Cottales</taxon>
        <taxon>Liparidae</taxon>
        <taxon>Liparis</taxon>
    </lineage>
</organism>
<sequence>MMKARLMLLRMCSIWGDCSSVSTIMVIMLKRMSTMMMMSKACFPARSKKKPCTAFWGEAFRACPGLLSKHAATLLVYRTPRRPGTTEEESHQDHDGDRGAGIIDDDADEEVEGEEGAEDDEDDKVQVHVEIDLLDRLLFHLRGTRHINRCVTSFFTYVRT</sequence>
<dbReference type="Proteomes" id="UP000314294">
    <property type="component" value="Unassembled WGS sequence"/>
</dbReference>
<proteinExistence type="predicted"/>
<gene>
    <name evidence="2" type="ORF">EYF80_064342</name>
</gene>
<feature type="compositionally biased region" description="Basic and acidic residues" evidence="1">
    <location>
        <begin position="84"/>
        <end position="98"/>
    </location>
</feature>
<feature type="region of interest" description="Disordered" evidence="1">
    <location>
        <begin position="79"/>
        <end position="124"/>
    </location>
</feature>
<name>A0A4Z2E9N6_9TELE</name>
<reference evidence="2 3" key="1">
    <citation type="submission" date="2019-03" db="EMBL/GenBank/DDBJ databases">
        <title>First draft genome of Liparis tanakae, snailfish: a comprehensive survey of snailfish specific genes.</title>
        <authorList>
            <person name="Kim W."/>
            <person name="Song I."/>
            <person name="Jeong J.-H."/>
            <person name="Kim D."/>
            <person name="Kim S."/>
            <person name="Ryu S."/>
            <person name="Song J.Y."/>
            <person name="Lee S.K."/>
        </authorList>
    </citation>
    <scope>NUCLEOTIDE SEQUENCE [LARGE SCALE GENOMIC DNA]</scope>
    <source>
        <tissue evidence="2">Muscle</tissue>
    </source>
</reference>
<evidence type="ECO:0000313" key="2">
    <source>
        <dbReference type="EMBL" id="TNN25529.1"/>
    </source>
</evidence>
<dbReference type="EMBL" id="SRLO01012294">
    <property type="protein sequence ID" value="TNN25529.1"/>
    <property type="molecule type" value="Genomic_DNA"/>
</dbReference>
<protein>
    <submittedName>
        <fullName evidence="2">Uncharacterized protein</fullName>
    </submittedName>
</protein>
<evidence type="ECO:0000256" key="1">
    <source>
        <dbReference type="SAM" id="MobiDB-lite"/>
    </source>
</evidence>